<dbReference type="AlphaFoldDB" id="A0A1H7XLU3"/>
<dbReference type="Gene3D" id="3.40.50.720">
    <property type="entry name" value="NAD(P)-binding Rossmann-like Domain"/>
    <property type="match status" value="1"/>
</dbReference>
<dbReference type="UniPathway" id="UPA00124"/>
<name>A0A1H7XLU3_STRJI</name>
<dbReference type="STRING" id="235985.SAMN05414137_12463"/>
<gene>
    <name evidence="4" type="ORF">SAMN05414137_12463</name>
</gene>
<reference evidence="5" key="1">
    <citation type="submission" date="2016-10" db="EMBL/GenBank/DDBJ databases">
        <authorList>
            <person name="Varghese N."/>
        </authorList>
    </citation>
    <scope>NUCLEOTIDE SEQUENCE [LARGE SCALE GENOMIC DNA]</scope>
    <source>
        <strain evidence="5">DSM 45096 / BCRC 16803 / CGMCC 4.1857 / CIP 109030 / JCM 12277 / KCTC 19219 / NBRC 100920 / 33214</strain>
    </source>
</reference>
<feature type="domain" description="RmlD-like substrate binding" evidence="3">
    <location>
        <begin position="9"/>
        <end position="289"/>
    </location>
</feature>
<dbReference type="SUPFAM" id="SSF51735">
    <property type="entry name" value="NAD(P)-binding Rossmann-fold domains"/>
    <property type="match status" value="1"/>
</dbReference>
<dbReference type="EC" id="1.1.1.133" evidence="2"/>
<dbReference type="Pfam" id="PF04321">
    <property type="entry name" value="RmlD_sub_bind"/>
    <property type="match status" value="1"/>
</dbReference>
<keyword evidence="2" id="KW-0560">Oxidoreductase</keyword>
<protein>
    <recommendedName>
        <fullName evidence="2">dTDP-4-dehydrorhamnose reductase</fullName>
        <ecNumber evidence="2">1.1.1.133</ecNumber>
    </recommendedName>
</protein>
<keyword evidence="2" id="KW-0521">NADP</keyword>
<organism evidence="4 5">
    <name type="scientific">Streptacidiphilus jiangxiensis</name>
    <dbReference type="NCBI Taxonomy" id="235985"/>
    <lineage>
        <taxon>Bacteria</taxon>
        <taxon>Bacillati</taxon>
        <taxon>Actinomycetota</taxon>
        <taxon>Actinomycetes</taxon>
        <taxon>Kitasatosporales</taxon>
        <taxon>Streptomycetaceae</taxon>
        <taxon>Streptacidiphilus</taxon>
    </lineage>
</organism>
<dbReference type="InterPro" id="IPR029903">
    <property type="entry name" value="RmlD-like-bd"/>
</dbReference>
<dbReference type="GO" id="GO:0005829">
    <property type="term" value="C:cytosol"/>
    <property type="evidence" value="ECO:0007669"/>
    <property type="project" value="TreeGrafter"/>
</dbReference>
<dbReference type="eggNOG" id="COG1091">
    <property type="taxonomic scope" value="Bacteria"/>
</dbReference>
<dbReference type="PANTHER" id="PTHR10491">
    <property type="entry name" value="DTDP-4-DEHYDRORHAMNOSE REDUCTASE"/>
    <property type="match status" value="1"/>
</dbReference>
<dbReference type="OrthoDB" id="9803892at2"/>
<dbReference type="PANTHER" id="PTHR10491:SF4">
    <property type="entry name" value="METHIONINE ADENOSYLTRANSFERASE 2 SUBUNIT BETA"/>
    <property type="match status" value="1"/>
</dbReference>
<evidence type="ECO:0000313" key="4">
    <source>
        <dbReference type="EMBL" id="SEM33969.1"/>
    </source>
</evidence>
<evidence type="ECO:0000256" key="2">
    <source>
        <dbReference type="RuleBase" id="RU364082"/>
    </source>
</evidence>
<dbReference type="Proteomes" id="UP000183015">
    <property type="component" value="Unassembled WGS sequence"/>
</dbReference>
<dbReference type="GO" id="GO:0008831">
    <property type="term" value="F:dTDP-4-dehydrorhamnose reductase activity"/>
    <property type="evidence" value="ECO:0007669"/>
    <property type="project" value="UniProtKB-EC"/>
</dbReference>
<comment type="similarity">
    <text evidence="1 2">Belongs to the dTDP-4-dehydrorhamnose reductase family.</text>
</comment>
<comment type="pathway">
    <text evidence="2">Carbohydrate biosynthesis; dTDP-L-rhamnose biosynthesis.</text>
</comment>
<evidence type="ECO:0000256" key="1">
    <source>
        <dbReference type="ARBA" id="ARBA00010944"/>
    </source>
</evidence>
<dbReference type="EMBL" id="FOAZ01000024">
    <property type="protein sequence ID" value="SEM33969.1"/>
    <property type="molecule type" value="Genomic_DNA"/>
</dbReference>
<comment type="function">
    <text evidence="2">Catalyzes the reduction of dTDP-6-deoxy-L-lyxo-4-hexulose to yield dTDP-L-rhamnose.</text>
</comment>
<dbReference type="RefSeq" id="WP_042449891.1">
    <property type="nucleotide sequence ID" value="NZ_BBPN01000017.1"/>
</dbReference>
<evidence type="ECO:0000313" key="5">
    <source>
        <dbReference type="Proteomes" id="UP000183015"/>
    </source>
</evidence>
<proteinExistence type="inferred from homology"/>
<dbReference type="NCBIfam" id="TIGR01214">
    <property type="entry name" value="rmlD"/>
    <property type="match status" value="1"/>
</dbReference>
<dbReference type="GO" id="GO:0019305">
    <property type="term" value="P:dTDP-rhamnose biosynthetic process"/>
    <property type="evidence" value="ECO:0007669"/>
    <property type="project" value="UniProtKB-UniPathway"/>
</dbReference>
<sequence>MSRPVPLRWLVTGAGGMLGQELTAALGAAGERQVTAVDRAALDVTDAAAVRAAVAGNDVVVNCAAYTNVDGAEGEPDRAEAVNGHAVGLLAEACGRGGARLLQLSTDYVLPGTSPEPQPEHAPTGPANAYGRSKLLGERLLAERLPDAGYVVRTAWLYGEHGGNFVATMLRLAAERPGVEVVDDQYGQPTWTAPLAGQLVALGRAAAAGEAPPGVYHGTAAGRTTWYGLARAVFTHAGLDPERVRPTTTAAFPRPAARPASSVLSHARWAEAGMAVQPDWEESLTEALRRPAFQELIAKAQG</sequence>
<dbReference type="Gene3D" id="3.90.25.10">
    <property type="entry name" value="UDP-galactose 4-epimerase, domain 1"/>
    <property type="match status" value="1"/>
</dbReference>
<accession>A0A1H7XLU3</accession>
<dbReference type="InterPro" id="IPR036291">
    <property type="entry name" value="NAD(P)-bd_dom_sf"/>
</dbReference>
<dbReference type="CDD" id="cd05254">
    <property type="entry name" value="dTDP_HR_like_SDR_e"/>
    <property type="match status" value="1"/>
</dbReference>
<evidence type="ECO:0000259" key="3">
    <source>
        <dbReference type="Pfam" id="PF04321"/>
    </source>
</evidence>
<keyword evidence="5" id="KW-1185">Reference proteome</keyword>
<dbReference type="InterPro" id="IPR005913">
    <property type="entry name" value="dTDP_dehydrorham_reduct"/>
</dbReference>